<dbReference type="AlphaFoldDB" id="A0A0D2K833"/>
<feature type="domain" description="NADP-dependent oxidoreductase" evidence="2">
    <location>
        <begin position="35"/>
        <end position="225"/>
    </location>
</feature>
<dbReference type="VEuPathDB" id="FungiDB:Z520_11778"/>
<organism evidence="3 4">
    <name type="scientific">Fonsecaea multimorphosa CBS 102226</name>
    <dbReference type="NCBI Taxonomy" id="1442371"/>
    <lineage>
        <taxon>Eukaryota</taxon>
        <taxon>Fungi</taxon>
        <taxon>Dikarya</taxon>
        <taxon>Ascomycota</taxon>
        <taxon>Pezizomycotina</taxon>
        <taxon>Eurotiomycetes</taxon>
        <taxon>Chaetothyriomycetidae</taxon>
        <taxon>Chaetothyriales</taxon>
        <taxon>Herpotrichiellaceae</taxon>
        <taxon>Fonsecaea</taxon>
    </lineage>
</organism>
<evidence type="ECO:0000259" key="2">
    <source>
        <dbReference type="Pfam" id="PF00248"/>
    </source>
</evidence>
<dbReference type="OrthoDB" id="5357513at2759"/>
<keyword evidence="4" id="KW-1185">Reference proteome</keyword>
<evidence type="ECO:0000256" key="1">
    <source>
        <dbReference type="ARBA" id="ARBA00023002"/>
    </source>
</evidence>
<dbReference type="GO" id="GO:0016491">
    <property type="term" value="F:oxidoreductase activity"/>
    <property type="evidence" value="ECO:0007669"/>
    <property type="project" value="UniProtKB-KW"/>
</dbReference>
<dbReference type="STRING" id="1442371.A0A0D2K833"/>
<dbReference type="SUPFAM" id="SSF51430">
    <property type="entry name" value="NAD(P)-linked oxidoreductase"/>
    <property type="match status" value="1"/>
</dbReference>
<accession>A0A0D2K833</accession>
<evidence type="ECO:0000313" key="4">
    <source>
        <dbReference type="Proteomes" id="UP000053411"/>
    </source>
</evidence>
<proteinExistence type="predicted"/>
<sequence>MTTSAIFEKLALHAPHLSGRHVIPALPAFVYGTAWKKEATADLVYQALCNDFTAIDTAAQPKHYREDLVAAGISRAIKDGKIRRSEVYIQTKFTSVGGQDPENIPYDPKSPLREQVNASVMSSLKNFNFTDVVKGDDTAEPYIDTLVLHSPMPTITETLEVWQTLEQYVPNEIRNLGISNCNLFTLMDIYERARIKPSVVQNRFYPSTKFDIGMRQFCREQNIVYQSFWTLSANPNLVWSNEAGSLANQLGISPQSALYCLVLGLGNVTVLNGTKSAQHMQEDWRAVKVVKDFAQAHPEAWNQTMTGFRKLIGQPKP</sequence>
<protein>
    <recommendedName>
        <fullName evidence="2">NADP-dependent oxidoreductase domain-containing protein</fullName>
    </recommendedName>
</protein>
<reference evidence="3 4" key="1">
    <citation type="submission" date="2015-01" db="EMBL/GenBank/DDBJ databases">
        <title>The Genome Sequence of Fonsecaea multimorphosa CBS 102226.</title>
        <authorList>
            <consortium name="The Broad Institute Genomics Platform"/>
            <person name="Cuomo C."/>
            <person name="de Hoog S."/>
            <person name="Gorbushina A."/>
            <person name="Stielow B."/>
            <person name="Teixiera M."/>
            <person name="Abouelleil A."/>
            <person name="Chapman S.B."/>
            <person name="Priest M."/>
            <person name="Young S.K."/>
            <person name="Wortman J."/>
            <person name="Nusbaum C."/>
            <person name="Birren B."/>
        </authorList>
    </citation>
    <scope>NUCLEOTIDE SEQUENCE [LARGE SCALE GENOMIC DNA]</scope>
    <source>
        <strain evidence="3 4">CBS 102226</strain>
    </source>
</reference>
<dbReference type="PANTHER" id="PTHR11732">
    <property type="entry name" value="ALDO/KETO REDUCTASE"/>
    <property type="match status" value="1"/>
</dbReference>
<evidence type="ECO:0000313" key="3">
    <source>
        <dbReference type="EMBL" id="KIX92458.1"/>
    </source>
</evidence>
<gene>
    <name evidence="3" type="ORF">Z520_11778</name>
</gene>
<keyword evidence="1" id="KW-0560">Oxidoreductase</keyword>
<name>A0A0D2K833_9EURO</name>
<dbReference type="GeneID" id="27717524"/>
<dbReference type="InterPro" id="IPR023210">
    <property type="entry name" value="NADP_OxRdtase_dom"/>
</dbReference>
<dbReference type="InterPro" id="IPR036812">
    <property type="entry name" value="NAD(P)_OxRdtase_dom_sf"/>
</dbReference>
<dbReference type="RefSeq" id="XP_016626581.1">
    <property type="nucleotide sequence ID" value="XM_016782266.1"/>
</dbReference>
<dbReference type="InterPro" id="IPR020471">
    <property type="entry name" value="AKR"/>
</dbReference>
<dbReference type="FunFam" id="3.20.20.100:FF:000045">
    <property type="entry name" value="Aldo-keto reductase (AKR), putative"/>
    <property type="match status" value="1"/>
</dbReference>
<dbReference type="Proteomes" id="UP000053411">
    <property type="component" value="Unassembled WGS sequence"/>
</dbReference>
<dbReference type="Gene3D" id="3.20.20.100">
    <property type="entry name" value="NADP-dependent oxidoreductase domain"/>
    <property type="match status" value="1"/>
</dbReference>
<dbReference type="EMBL" id="KN848104">
    <property type="protein sequence ID" value="KIX92458.1"/>
    <property type="molecule type" value="Genomic_DNA"/>
</dbReference>
<dbReference type="Pfam" id="PF00248">
    <property type="entry name" value="Aldo_ket_red"/>
    <property type="match status" value="1"/>
</dbReference>